<dbReference type="OrthoDB" id="759142at2759"/>
<proteinExistence type="inferred from homology"/>
<dbReference type="SMART" id="SM01190">
    <property type="entry name" value="EMP24_GP25L"/>
    <property type="match status" value="1"/>
</dbReference>
<organism evidence="11 12">
    <name type="scientific">Zizania palustris</name>
    <name type="common">Northern wild rice</name>
    <dbReference type="NCBI Taxonomy" id="103762"/>
    <lineage>
        <taxon>Eukaryota</taxon>
        <taxon>Viridiplantae</taxon>
        <taxon>Streptophyta</taxon>
        <taxon>Embryophyta</taxon>
        <taxon>Tracheophyta</taxon>
        <taxon>Spermatophyta</taxon>
        <taxon>Magnoliopsida</taxon>
        <taxon>Liliopsida</taxon>
        <taxon>Poales</taxon>
        <taxon>Poaceae</taxon>
        <taxon>BOP clade</taxon>
        <taxon>Oryzoideae</taxon>
        <taxon>Oryzeae</taxon>
        <taxon>Zizaniinae</taxon>
        <taxon>Zizania</taxon>
    </lineage>
</organism>
<comment type="subcellular location">
    <subcellularLocation>
        <location evidence="1 7">Membrane</location>
        <topology evidence="1 7">Single-pass type I membrane protein</topology>
    </subcellularLocation>
</comment>
<feature type="compositionally biased region" description="Polar residues" evidence="8">
    <location>
        <begin position="231"/>
        <end position="246"/>
    </location>
</feature>
<name>A0A8J5WEY7_ZIZPA</name>
<dbReference type="Proteomes" id="UP000729402">
    <property type="component" value="Unassembled WGS sequence"/>
</dbReference>
<evidence type="ECO:0000259" key="10">
    <source>
        <dbReference type="PROSITE" id="PS50866"/>
    </source>
</evidence>
<feature type="chain" id="PRO_5035302153" description="GOLD domain-containing protein" evidence="9">
    <location>
        <begin position="24"/>
        <end position="271"/>
    </location>
</feature>
<reference evidence="11" key="2">
    <citation type="submission" date="2021-02" db="EMBL/GenBank/DDBJ databases">
        <authorList>
            <person name="Kimball J.A."/>
            <person name="Haas M.W."/>
            <person name="Macchietto M."/>
            <person name="Kono T."/>
            <person name="Duquette J."/>
            <person name="Shao M."/>
        </authorList>
    </citation>
    <scope>NUCLEOTIDE SEQUENCE</scope>
    <source>
        <tissue evidence="11">Fresh leaf tissue</tissue>
    </source>
</reference>
<dbReference type="GO" id="GO:0016020">
    <property type="term" value="C:membrane"/>
    <property type="evidence" value="ECO:0007669"/>
    <property type="project" value="UniProtKB-SubCell"/>
</dbReference>
<keyword evidence="5" id="KW-1133">Transmembrane helix</keyword>
<keyword evidence="12" id="KW-1185">Reference proteome</keyword>
<evidence type="ECO:0000256" key="6">
    <source>
        <dbReference type="ARBA" id="ARBA00023136"/>
    </source>
</evidence>
<feature type="domain" description="GOLD" evidence="10">
    <location>
        <begin position="33"/>
        <end position="144"/>
    </location>
</feature>
<dbReference type="InterPro" id="IPR009038">
    <property type="entry name" value="GOLD_dom"/>
</dbReference>
<evidence type="ECO:0000256" key="2">
    <source>
        <dbReference type="ARBA" id="ARBA00007104"/>
    </source>
</evidence>
<sequence>MARRRGVALAVALWWWLVAGGEAVWLELPTTGTKCLSEEIQSNVVVIGDYSILCEELPTRAVLSAKVTSPYGVVLHHKEKVMQGQFAFNTAEAGIYLACFWVDPVDKGMVVNLNLDWKTGIATKDWEALAKTEKLEGVSLELAKLGTAVEAIHENLLYLRSKEAEMRDVSDWTNSKITWLSLMSLSVCIIASVVQLWHLKQGSQTQEKERCNFQEANLDWYKYNNNCTRRPESPENNSLQLNTDVSDNADDSSRLQLRCSALSYWSPQDYT</sequence>
<accession>A0A8J5WEY7</accession>
<feature type="signal peptide" evidence="9">
    <location>
        <begin position="1"/>
        <end position="23"/>
    </location>
</feature>
<dbReference type="Pfam" id="PF01105">
    <property type="entry name" value="EMP24_GP25L"/>
    <property type="match status" value="1"/>
</dbReference>
<dbReference type="InterPro" id="IPR015720">
    <property type="entry name" value="Emp24-like"/>
</dbReference>
<evidence type="ECO:0000313" key="12">
    <source>
        <dbReference type="Proteomes" id="UP000729402"/>
    </source>
</evidence>
<evidence type="ECO:0000313" key="11">
    <source>
        <dbReference type="EMBL" id="KAG8087427.1"/>
    </source>
</evidence>
<dbReference type="EMBL" id="JAAALK010000082">
    <property type="protein sequence ID" value="KAG8087427.1"/>
    <property type="molecule type" value="Genomic_DNA"/>
</dbReference>
<protein>
    <recommendedName>
        <fullName evidence="10">GOLD domain-containing protein</fullName>
    </recommendedName>
</protein>
<evidence type="ECO:0000256" key="9">
    <source>
        <dbReference type="SAM" id="SignalP"/>
    </source>
</evidence>
<evidence type="ECO:0000256" key="8">
    <source>
        <dbReference type="SAM" id="MobiDB-lite"/>
    </source>
</evidence>
<evidence type="ECO:0000256" key="4">
    <source>
        <dbReference type="ARBA" id="ARBA00022729"/>
    </source>
</evidence>
<evidence type="ECO:0000256" key="7">
    <source>
        <dbReference type="RuleBase" id="RU003827"/>
    </source>
</evidence>
<dbReference type="PANTHER" id="PTHR22811">
    <property type="entry name" value="TRANSMEMBRANE EMP24 DOMAIN-CONTAINING PROTEIN"/>
    <property type="match status" value="1"/>
</dbReference>
<evidence type="ECO:0000256" key="5">
    <source>
        <dbReference type="ARBA" id="ARBA00022989"/>
    </source>
</evidence>
<evidence type="ECO:0000256" key="1">
    <source>
        <dbReference type="ARBA" id="ARBA00004479"/>
    </source>
</evidence>
<comment type="caution">
    <text evidence="11">The sequence shown here is derived from an EMBL/GenBank/DDBJ whole genome shotgun (WGS) entry which is preliminary data.</text>
</comment>
<keyword evidence="6" id="KW-0472">Membrane</keyword>
<dbReference type="AlphaFoldDB" id="A0A8J5WEY7"/>
<feature type="region of interest" description="Disordered" evidence="8">
    <location>
        <begin position="231"/>
        <end position="250"/>
    </location>
</feature>
<keyword evidence="4 9" id="KW-0732">Signal</keyword>
<dbReference type="PROSITE" id="PS50866">
    <property type="entry name" value="GOLD"/>
    <property type="match status" value="1"/>
</dbReference>
<gene>
    <name evidence="11" type="ORF">GUJ93_ZPchr0010g7888</name>
</gene>
<comment type="similarity">
    <text evidence="2 7">Belongs to the EMP24/GP25L family.</text>
</comment>
<reference evidence="11" key="1">
    <citation type="journal article" date="2021" name="bioRxiv">
        <title>Whole Genome Assembly and Annotation of Northern Wild Rice, Zizania palustris L., Supports a Whole Genome Duplication in the Zizania Genus.</title>
        <authorList>
            <person name="Haas M."/>
            <person name="Kono T."/>
            <person name="Macchietto M."/>
            <person name="Millas R."/>
            <person name="McGilp L."/>
            <person name="Shao M."/>
            <person name="Duquette J."/>
            <person name="Hirsch C.N."/>
            <person name="Kimball J."/>
        </authorList>
    </citation>
    <scope>NUCLEOTIDE SEQUENCE</scope>
    <source>
        <tissue evidence="11">Fresh leaf tissue</tissue>
    </source>
</reference>
<keyword evidence="3 7" id="KW-0812">Transmembrane</keyword>
<evidence type="ECO:0000256" key="3">
    <source>
        <dbReference type="ARBA" id="ARBA00022692"/>
    </source>
</evidence>